<sequence>MPLYSPPILTSRKKQRLRNVIRTRVHRRQKYAAKGPRKLRRAWTRNTTYYYVDPKKQRRRKTRARRGPQIQGYRMLRMLPQRLLGEFIYGKPTPMASRRRGPWSFFMGHKEQEHHHNSKTVGSRQLNRKGKARWMLWLSHFMAMKCGRFVDAVMLDGPDKSVKENLKTLSKVLKALDKVVRRAWVARFLPRKRRSTKKMTVLLEW</sequence>
<dbReference type="Proteomes" id="UP000242525">
    <property type="component" value="Unassembled WGS sequence"/>
</dbReference>
<name>A0A0J9XF06_GEOCN</name>
<evidence type="ECO:0000313" key="1">
    <source>
        <dbReference type="EMBL" id="CDO55488.1"/>
    </source>
</evidence>
<keyword evidence="2" id="KW-1185">Reference proteome</keyword>
<organism evidence="1 2">
    <name type="scientific">Geotrichum candidum</name>
    <name type="common">Oospora lactis</name>
    <name type="synonym">Dipodascus geotrichum</name>
    <dbReference type="NCBI Taxonomy" id="1173061"/>
    <lineage>
        <taxon>Eukaryota</taxon>
        <taxon>Fungi</taxon>
        <taxon>Dikarya</taxon>
        <taxon>Ascomycota</taxon>
        <taxon>Saccharomycotina</taxon>
        <taxon>Dipodascomycetes</taxon>
        <taxon>Dipodascales</taxon>
        <taxon>Dipodascaceae</taxon>
        <taxon>Geotrichum</taxon>
    </lineage>
</organism>
<gene>
    <name evidence="1" type="ORF">BN980_GECA11s01874g</name>
</gene>
<evidence type="ECO:0000313" key="2">
    <source>
        <dbReference type="Proteomes" id="UP000242525"/>
    </source>
</evidence>
<proteinExistence type="predicted"/>
<comment type="caution">
    <text evidence="1">The sequence shown here is derived from an EMBL/GenBank/DDBJ whole genome shotgun (WGS) entry which is preliminary data.</text>
</comment>
<protein>
    <submittedName>
        <fullName evidence="1">Uncharacterized protein</fullName>
    </submittedName>
</protein>
<accession>A0A0J9XF06</accession>
<dbReference type="AlphaFoldDB" id="A0A0J9XF06"/>
<reference evidence="1" key="1">
    <citation type="submission" date="2014-03" db="EMBL/GenBank/DDBJ databases">
        <authorList>
            <person name="Casaregola S."/>
        </authorList>
    </citation>
    <scope>NUCLEOTIDE SEQUENCE [LARGE SCALE GENOMIC DNA]</scope>
    <source>
        <strain evidence="1">CLIB 918</strain>
    </source>
</reference>
<dbReference type="EMBL" id="CCBN010000011">
    <property type="protein sequence ID" value="CDO55488.1"/>
    <property type="molecule type" value="Genomic_DNA"/>
</dbReference>